<evidence type="ECO:0000313" key="1">
    <source>
        <dbReference type="EMBL" id="KAB7741620.1"/>
    </source>
</evidence>
<protein>
    <submittedName>
        <fullName evidence="1">DUF934 domain-containing protein</fullName>
    </submittedName>
</protein>
<comment type="caution">
    <text evidence="1">The sequence shown here is derived from an EMBL/GenBank/DDBJ whole genome shotgun (WGS) entry which is preliminary data.</text>
</comment>
<dbReference type="Proteomes" id="UP000468901">
    <property type="component" value="Unassembled WGS sequence"/>
</dbReference>
<dbReference type="InterPro" id="IPR008318">
    <property type="entry name" value="UCP030820"/>
</dbReference>
<evidence type="ECO:0000313" key="2">
    <source>
        <dbReference type="Proteomes" id="UP000468901"/>
    </source>
</evidence>
<gene>
    <name evidence="1" type="ORF">F2P47_04245</name>
</gene>
<dbReference type="Pfam" id="PF06073">
    <property type="entry name" value="DUF934"/>
    <property type="match status" value="1"/>
</dbReference>
<proteinExistence type="predicted"/>
<name>A0A6N6VNZ8_9HYPH</name>
<reference evidence="1 2" key="1">
    <citation type="submission" date="2019-09" db="EMBL/GenBank/DDBJ databases">
        <title>Parvibaculum sedimenti sp. nov., isolated from sediment.</title>
        <authorList>
            <person name="Wang Y."/>
        </authorList>
    </citation>
    <scope>NUCLEOTIDE SEQUENCE [LARGE SCALE GENOMIC DNA]</scope>
    <source>
        <strain evidence="1 2">HXT-9</strain>
    </source>
</reference>
<keyword evidence="2" id="KW-1185">Reference proteome</keyword>
<dbReference type="EMBL" id="WESC01000003">
    <property type="protein sequence ID" value="KAB7741620.1"/>
    <property type="molecule type" value="Genomic_DNA"/>
</dbReference>
<dbReference type="AlphaFoldDB" id="A0A6N6VNZ8"/>
<sequence length="170" mass="19260">MQLIKNGKFVPDEWKHVADDEALPEGAVIVSLQRWQKEQNLLLSRGTPIGVRLKSGEEPSLIAEHLDRLALVALEFPVYRNGRAFSYARLLRERYDYKGEVRAVGAVLRDQFYFLVRCGFDALEVRDEITPEIFAESIGTFTHPYQPSTDGAEPVMSLRQRLAAQARKAG</sequence>
<accession>A0A6N6VNZ8</accession>
<dbReference type="PIRSF" id="PIRSF030820">
    <property type="entry name" value="UCP030820"/>
    <property type="match status" value="1"/>
</dbReference>
<organism evidence="1 2">
    <name type="scientific">Parvibaculum sedimenti</name>
    <dbReference type="NCBI Taxonomy" id="2608632"/>
    <lineage>
        <taxon>Bacteria</taxon>
        <taxon>Pseudomonadati</taxon>
        <taxon>Pseudomonadota</taxon>
        <taxon>Alphaproteobacteria</taxon>
        <taxon>Hyphomicrobiales</taxon>
        <taxon>Parvibaculaceae</taxon>
        <taxon>Parvibaculum</taxon>
    </lineage>
</organism>
<dbReference type="RefSeq" id="WP_152214923.1">
    <property type="nucleotide sequence ID" value="NZ_JBAQYD010000133.1"/>
</dbReference>